<gene>
    <name evidence="2" type="ORF">SAMN05421593_2421</name>
</gene>
<dbReference type="SMART" id="SM00867">
    <property type="entry name" value="YceI"/>
    <property type="match status" value="1"/>
</dbReference>
<evidence type="ECO:0000313" key="3">
    <source>
        <dbReference type="Proteomes" id="UP000198561"/>
    </source>
</evidence>
<dbReference type="SUPFAM" id="SSF101874">
    <property type="entry name" value="YceI-like"/>
    <property type="match status" value="1"/>
</dbReference>
<evidence type="ECO:0000313" key="2">
    <source>
        <dbReference type="EMBL" id="SEH33708.1"/>
    </source>
</evidence>
<protein>
    <submittedName>
        <fullName evidence="2">YceI-like domain-containing protein</fullName>
    </submittedName>
</protein>
<dbReference type="Proteomes" id="UP000198561">
    <property type="component" value="Unassembled WGS sequence"/>
</dbReference>
<accession>A0A1H6HHR3</accession>
<proteinExistence type="predicted"/>
<dbReference type="InterPro" id="IPR036761">
    <property type="entry name" value="TTHA0802/YceI-like_sf"/>
</dbReference>
<organism evidence="2 3">
    <name type="scientific">Chryseobacterium culicis</name>
    <dbReference type="NCBI Taxonomy" id="680127"/>
    <lineage>
        <taxon>Bacteria</taxon>
        <taxon>Pseudomonadati</taxon>
        <taxon>Bacteroidota</taxon>
        <taxon>Flavobacteriia</taxon>
        <taxon>Flavobacteriales</taxon>
        <taxon>Weeksellaceae</taxon>
        <taxon>Chryseobacterium group</taxon>
        <taxon>Chryseobacterium</taxon>
    </lineage>
</organism>
<dbReference type="EMBL" id="FNWQ01000002">
    <property type="protein sequence ID" value="SEH33708.1"/>
    <property type="molecule type" value="Genomic_DNA"/>
</dbReference>
<dbReference type="PANTHER" id="PTHR34406">
    <property type="entry name" value="PROTEIN YCEI"/>
    <property type="match status" value="1"/>
</dbReference>
<dbReference type="AlphaFoldDB" id="A0A1H6HHR3"/>
<dbReference type="PANTHER" id="PTHR34406:SF1">
    <property type="entry name" value="PROTEIN YCEI"/>
    <property type="match status" value="1"/>
</dbReference>
<evidence type="ECO:0000259" key="1">
    <source>
        <dbReference type="SMART" id="SM00867"/>
    </source>
</evidence>
<name>A0A1H6HHR3_CHRCI</name>
<dbReference type="InterPro" id="IPR007372">
    <property type="entry name" value="Lipid/polyisoprenoid-bd_YceI"/>
</dbReference>
<dbReference type="Pfam" id="PF04264">
    <property type="entry name" value="YceI"/>
    <property type="match status" value="1"/>
</dbReference>
<reference evidence="2 3" key="1">
    <citation type="submission" date="2016-10" db="EMBL/GenBank/DDBJ databases">
        <authorList>
            <person name="de Groot N.N."/>
        </authorList>
    </citation>
    <scope>NUCLEOTIDE SEQUENCE [LARGE SCALE GENOMIC DNA]</scope>
    <source>
        <strain evidence="2 3">DSM 23031</strain>
    </source>
</reference>
<dbReference type="Gene3D" id="2.40.128.110">
    <property type="entry name" value="Lipid/polyisoprenoid-binding, YceI-like"/>
    <property type="match status" value="1"/>
</dbReference>
<sequence length="185" mass="20761">MSIFKPNTMDTQNFKVNTKNSTINWIGRKVTGAHNGSIGIKSGDFALEKGKSVSGKFTIDTRSIRILDIEDAETNTQFANHLASDDFFNSEQFPEAYFEIIHAEPGEENCYYIQANLTIKGITNLVDANLHITAKDDNAVLQTKIVVDRTKFNIKFRSSNFFTNLGDTLIYNNFDLTIHLVADAL</sequence>
<dbReference type="STRING" id="680127.SAMN05421593_2421"/>
<feature type="domain" description="Lipid/polyisoprenoid-binding YceI-like" evidence="1">
    <location>
        <begin position="13"/>
        <end position="183"/>
    </location>
</feature>